<evidence type="ECO:0000313" key="3">
    <source>
        <dbReference type="Proteomes" id="UP001530400"/>
    </source>
</evidence>
<keyword evidence="3" id="KW-1185">Reference proteome</keyword>
<accession>A0ABD3PBL4</accession>
<dbReference type="EMBL" id="JALLPJ020000703">
    <property type="protein sequence ID" value="KAL3785092.1"/>
    <property type="molecule type" value="Genomic_DNA"/>
</dbReference>
<dbReference type="Proteomes" id="UP001530400">
    <property type="component" value="Unassembled WGS sequence"/>
</dbReference>
<protein>
    <recommendedName>
        <fullName evidence="4">Secreted protein</fullName>
    </recommendedName>
</protein>
<organism evidence="2 3">
    <name type="scientific">Cyclotella atomus</name>
    <dbReference type="NCBI Taxonomy" id="382360"/>
    <lineage>
        <taxon>Eukaryota</taxon>
        <taxon>Sar</taxon>
        <taxon>Stramenopiles</taxon>
        <taxon>Ochrophyta</taxon>
        <taxon>Bacillariophyta</taxon>
        <taxon>Coscinodiscophyceae</taxon>
        <taxon>Thalassiosirophycidae</taxon>
        <taxon>Stephanodiscales</taxon>
        <taxon>Stephanodiscaceae</taxon>
        <taxon>Cyclotella</taxon>
    </lineage>
</organism>
<evidence type="ECO:0008006" key="4">
    <source>
        <dbReference type="Google" id="ProtNLM"/>
    </source>
</evidence>
<evidence type="ECO:0000313" key="2">
    <source>
        <dbReference type="EMBL" id="KAL3785092.1"/>
    </source>
</evidence>
<comment type="caution">
    <text evidence="2">The sequence shown here is derived from an EMBL/GenBank/DDBJ whole genome shotgun (WGS) entry which is preliminary data.</text>
</comment>
<name>A0ABD3PBL4_9STRA</name>
<sequence>MSIRRPPIIIRHIVMSLLVSISTILAVATESTFEELTNRHHGNSLGIAHALASKFSLAMVSHAHAVVITPVDITRAMMPLVWRRTSIRGCIGMLLVMRDMAVLRGRSGRIRLGDGTCFT</sequence>
<keyword evidence="1" id="KW-1133">Transmembrane helix</keyword>
<keyword evidence="1" id="KW-0812">Transmembrane</keyword>
<proteinExistence type="predicted"/>
<evidence type="ECO:0000256" key="1">
    <source>
        <dbReference type="SAM" id="Phobius"/>
    </source>
</evidence>
<gene>
    <name evidence="2" type="ORF">ACHAWO_000299</name>
</gene>
<dbReference type="AlphaFoldDB" id="A0ABD3PBL4"/>
<feature type="transmembrane region" description="Helical" evidence="1">
    <location>
        <begin position="12"/>
        <end position="29"/>
    </location>
</feature>
<reference evidence="2 3" key="1">
    <citation type="submission" date="2024-10" db="EMBL/GenBank/DDBJ databases">
        <title>Updated reference genomes for cyclostephanoid diatoms.</title>
        <authorList>
            <person name="Roberts W.R."/>
            <person name="Alverson A.J."/>
        </authorList>
    </citation>
    <scope>NUCLEOTIDE SEQUENCE [LARGE SCALE GENOMIC DNA]</scope>
    <source>
        <strain evidence="2 3">AJA010-31</strain>
    </source>
</reference>
<keyword evidence="1" id="KW-0472">Membrane</keyword>